<keyword evidence="3" id="KW-1185">Reference proteome</keyword>
<dbReference type="RefSeq" id="WP_220582166.1">
    <property type="nucleotide sequence ID" value="NZ_RKLT01000022.1"/>
</dbReference>
<feature type="compositionally biased region" description="Polar residues" evidence="1">
    <location>
        <begin position="135"/>
        <end position="151"/>
    </location>
</feature>
<evidence type="ECO:0000313" key="2">
    <source>
        <dbReference type="EMBL" id="MBX0297579.1"/>
    </source>
</evidence>
<proteinExistence type="predicted"/>
<protein>
    <submittedName>
        <fullName evidence="2">Uncharacterized protein</fullName>
    </submittedName>
</protein>
<organism evidence="2 3">
    <name type="scientific">Haloarcula nitratireducens</name>
    <dbReference type="NCBI Taxonomy" id="2487749"/>
    <lineage>
        <taxon>Archaea</taxon>
        <taxon>Methanobacteriati</taxon>
        <taxon>Methanobacteriota</taxon>
        <taxon>Stenosarchaea group</taxon>
        <taxon>Halobacteria</taxon>
        <taxon>Halobacteriales</taxon>
        <taxon>Haloarculaceae</taxon>
        <taxon>Haloarcula</taxon>
    </lineage>
</organism>
<evidence type="ECO:0000313" key="3">
    <source>
        <dbReference type="Proteomes" id="UP001430455"/>
    </source>
</evidence>
<accession>A0AAW4PHW9</accession>
<gene>
    <name evidence="2" type="ORF">EGH23_22130</name>
</gene>
<name>A0AAW4PHW9_9EURY</name>
<reference evidence="2 3" key="1">
    <citation type="submission" date="2021-06" db="EMBL/GenBank/DDBJ databases">
        <title>Halomicroarcula sp. a new haloarchaeum isolated from saline soil.</title>
        <authorList>
            <person name="Duran-Viseras A."/>
            <person name="Sanchez-Porro C."/>
            <person name="Ventosa A."/>
        </authorList>
    </citation>
    <scope>NUCLEOTIDE SEQUENCE [LARGE SCALE GENOMIC DNA]</scope>
    <source>
        <strain evidence="2 3">F27</strain>
    </source>
</reference>
<dbReference type="AlphaFoldDB" id="A0AAW4PHW9"/>
<sequence>MDEPHLVWTMTIFAPLFLKGFNAVSSKLPLWTWKPSLLRRGREWLAKRVLGMGELQFSFTMPSGQDTVIMPEEVFFIDDSDAKLNGRSLGDLVRLKTNPTIGGVPLPTRPTFVLGQAHMETTNSEEYRRTREQAQRSVASASTTNPSPEND</sequence>
<feature type="compositionally biased region" description="Basic and acidic residues" evidence="1">
    <location>
        <begin position="125"/>
        <end position="134"/>
    </location>
</feature>
<dbReference type="Proteomes" id="UP001430455">
    <property type="component" value="Unassembled WGS sequence"/>
</dbReference>
<evidence type="ECO:0000256" key="1">
    <source>
        <dbReference type="SAM" id="MobiDB-lite"/>
    </source>
</evidence>
<dbReference type="EMBL" id="RKLT01000022">
    <property type="protein sequence ID" value="MBX0297579.1"/>
    <property type="molecule type" value="Genomic_DNA"/>
</dbReference>
<feature type="region of interest" description="Disordered" evidence="1">
    <location>
        <begin position="120"/>
        <end position="151"/>
    </location>
</feature>
<comment type="caution">
    <text evidence="2">The sequence shown here is derived from an EMBL/GenBank/DDBJ whole genome shotgun (WGS) entry which is preliminary data.</text>
</comment>